<evidence type="ECO:0000256" key="4">
    <source>
        <dbReference type="ARBA" id="ARBA00022692"/>
    </source>
</evidence>
<keyword evidence="12" id="KW-1185">Reference proteome</keyword>
<dbReference type="PRINTS" id="PR00385">
    <property type="entry name" value="P450"/>
</dbReference>
<comment type="subcellular location">
    <subcellularLocation>
        <location evidence="2">Membrane</location>
        <topology evidence="2">Single-pass membrane protein</topology>
    </subcellularLocation>
</comment>
<keyword evidence="6 10" id="KW-1133">Transmembrane helix</keyword>
<feature type="transmembrane region" description="Helical" evidence="10">
    <location>
        <begin position="7"/>
        <end position="29"/>
    </location>
</feature>
<dbReference type="PANTHER" id="PTHR24298:SF743">
    <property type="entry name" value="CYTOCHROME P450 93A2-LIKE"/>
    <property type="match status" value="1"/>
</dbReference>
<protein>
    <recommendedName>
        <fullName evidence="13">Cytochrome P450</fullName>
    </recommendedName>
</protein>
<evidence type="ECO:0000256" key="8">
    <source>
        <dbReference type="PIRSR" id="PIRSR602401-1"/>
    </source>
</evidence>
<dbReference type="GO" id="GO:0020037">
    <property type="term" value="F:heme binding"/>
    <property type="evidence" value="ECO:0007669"/>
    <property type="project" value="InterPro"/>
</dbReference>
<dbReference type="InterPro" id="IPR036396">
    <property type="entry name" value="Cyt_P450_sf"/>
</dbReference>
<evidence type="ECO:0008006" key="13">
    <source>
        <dbReference type="Google" id="ProtNLM"/>
    </source>
</evidence>
<keyword evidence="3 8" id="KW-0349">Heme</keyword>
<dbReference type="InterPro" id="IPR017972">
    <property type="entry name" value="Cyt_P450_CS"/>
</dbReference>
<feature type="binding site" description="axial binding residue" evidence="8">
    <location>
        <position position="460"/>
    </location>
    <ligand>
        <name>heme</name>
        <dbReference type="ChEBI" id="CHEBI:30413"/>
    </ligand>
    <ligandPart>
        <name>Fe</name>
        <dbReference type="ChEBI" id="CHEBI:18248"/>
    </ligandPart>
</feature>
<dbReference type="AlphaFoldDB" id="A0A2H5PTG5"/>
<keyword evidence="4 10" id="KW-0812">Transmembrane</keyword>
<organism evidence="11 12">
    <name type="scientific">Citrus unshiu</name>
    <name type="common">Satsuma mandarin</name>
    <name type="synonym">Citrus nobilis var. unshiu</name>
    <dbReference type="NCBI Taxonomy" id="55188"/>
    <lineage>
        <taxon>Eukaryota</taxon>
        <taxon>Viridiplantae</taxon>
        <taxon>Streptophyta</taxon>
        <taxon>Embryophyta</taxon>
        <taxon>Tracheophyta</taxon>
        <taxon>Spermatophyta</taxon>
        <taxon>Magnoliopsida</taxon>
        <taxon>eudicotyledons</taxon>
        <taxon>Gunneridae</taxon>
        <taxon>Pentapetalae</taxon>
        <taxon>rosids</taxon>
        <taxon>malvids</taxon>
        <taxon>Sapindales</taxon>
        <taxon>Rutaceae</taxon>
        <taxon>Aurantioideae</taxon>
        <taxon>Citrus</taxon>
    </lineage>
</organism>
<evidence type="ECO:0000256" key="6">
    <source>
        <dbReference type="ARBA" id="ARBA00022989"/>
    </source>
</evidence>
<dbReference type="EMBL" id="BDQV01000123">
    <property type="protein sequence ID" value="GAY55659.1"/>
    <property type="molecule type" value="Genomic_DNA"/>
</dbReference>
<evidence type="ECO:0000256" key="1">
    <source>
        <dbReference type="ARBA" id="ARBA00001971"/>
    </source>
</evidence>
<keyword evidence="9" id="KW-0560">Oxidoreductase</keyword>
<name>A0A2H5PTG5_CITUN</name>
<dbReference type="PRINTS" id="PR00463">
    <property type="entry name" value="EP450I"/>
</dbReference>
<evidence type="ECO:0000256" key="10">
    <source>
        <dbReference type="SAM" id="Phobius"/>
    </source>
</evidence>
<evidence type="ECO:0000313" key="12">
    <source>
        <dbReference type="Proteomes" id="UP000236630"/>
    </source>
</evidence>
<dbReference type="PROSITE" id="PS00086">
    <property type="entry name" value="CYTOCHROME_P450"/>
    <property type="match status" value="1"/>
</dbReference>
<sequence length="519" mass="59227">MASNLNLMYAYCFPFFISIISLLIARWLIKTFTKSCNFPPSPPALPIIGHSYLLSSKLPESLQTLARRYGPLMQIRIGPSTYVVVSNATIAKEIFTTHDLDFASRYEPCPSKYNIYDGSGFVTGPYGAYWRFMKHLCVTKLFAGPHQIDRFNKIREQEIERLLKSLIMKNYSEEGGPPCNLGTEVTSMTNNLIFRMIMNKKRISKNEIENEAKMMRKLVVEMMGLAAKLGVSKVFSFRTKMDLHGHGKKLREVFWRYDELLEKIMRDYEDDNGIKNQENDDGDLMGILLETCRYENSEVKLTRNQIKYFVLELFLASVDGISASIQWAIAELMKRPQMFKKLRDEIDSVVGLTRLVNESDISELPFLQAVLKETLRLHPLGSIIHRECIRDCKINGFDVKVMTRALINAYAIMRDPDAWNDPDEFLPERFLNSDTGHHDQMEMKGQDFCYIPFGGGSRGCVGSTYANLVMHTTIGALVQCFDWKINRGKAVDENLGSGFSGEIALPLVCHPIARFDPFS</sequence>
<keyword evidence="9" id="KW-0503">Monooxygenase</keyword>
<accession>A0A2H5PTG5</accession>
<evidence type="ECO:0000313" key="11">
    <source>
        <dbReference type="EMBL" id="GAY55659.1"/>
    </source>
</evidence>
<dbReference type="GO" id="GO:0005506">
    <property type="term" value="F:iron ion binding"/>
    <property type="evidence" value="ECO:0007669"/>
    <property type="project" value="InterPro"/>
</dbReference>
<comment type="cofactor">
    <cofactor evidence="1 8">
        <name>heme</name>
        <dbReference type="ChEBI" id="CHEBI:30413"/>
    </cofactor>
</comment>
<dbReference type="GO" id="GO:0016020">
    <property type="term" value="C:membrane"/>
    <property type="evidence" value="ECO:0007669"/>
    <property type="project" value="UniProtKB-SubCell"/>
</dbReference>
<dbReference type="InterPro" id="IPR002401">
    <property type="entry name" value="Cyt_P450_E_grp-I"/>
</dbReference>
<evidence type="ECO:0000256" key="5">
    <source>
        <dbReference type="ARBA" id="ARBA00022723"/>
    </source>
</evidence>
<dbReference type="GO" id="GO:0016709">
    <property type="term" value="F:oxidoreductase activity, acting on paired donors, with incorporation or reduction of molecular oxygen, NAD(P)H as one donor, and incorporation of one atom of oxygen"/>
    <property type="evidence" value="ECO:0007669"/>
    <property type="project" value="TreeGrafter"/>
</dbReference>
<comment type="similarity">
    <text evidence="9">Belongs to the cytochrome P450 family.</text>
</comment>
<evidence type="ECO:0000256" key="3">
    <source>
        <dbReference type="ARBA" id="ARBA00022617"/>
    </source>
</evidence>
<dbReference type="SUPFAM" id="SSF48264">
    <property type="entry name" value="Cytochrome P450"/>
    <property type="match status" value="1"/>
</dbReference>
<gene>
    <name evidence="11" type="ORF">CUMW_165920</name>
</gene>
<reference evidence="11 12" key="1">
    <citation type="journal article" date="2017" name="Front. Genet.">
        <title>Draft sequencing of the heterozygous diploid genome of Satsuma (Citrus unshiu Marc.) using a hybrid assembly approach.</title>
        <authorList>
            <person name="Shimizu T."/>
            <person name="Tanizawa Y."/>
            <person name="Mochizuki T."/>
            <person name="Nagasaki H."/>
            <person name="Yoshioka T."/>
            <person name="Toyoda A."/>
            <person name="Fujiyama A."/>
            <person name="Kaminuma E."/>
            <person name="Nakamura Y."/>
        </authorList>
    </citation>
    <scope>NUCLEOTIDE SEQUENCE [LARGE SCALE GENOMIC DNA]</scope>
    <source>
        <strain evidence="12">cv. Miyagawa wase</strain>
    </source>
</reference>
<evidence type="ECO:0000256" key="9">
    <source>
        <dbReference type="RuleBase" id="RU000461"/>
    </source>
</evidence>
<dbReference type="InterPro" id="IPR001128">
    <property type="entry name" value="Cyt_P450"/>
</dbReference>
<evidence type="ECO:0000256" key="7">
    <source>
        <dbReference type="ARBA" id="ARBA00023136"/>
    </source>
</evidence>
<dbReference type="Pfam" id="PF00067">
    <property type="entry name" value="p450"/>
    <property type="match status" value="1"/>
</dbReference>
<dbReference type="Gene3D" id="1.10.630.10">
    <property type="entry name" value="Cytochrome P450"/>
    <property type="match status" value="1"/>
</dbReference>
<keyword evidence="7 10" id="KW-0472">Membrane</keyword>
<dbReference type="InterPro" id="IPR051103">
    <property type="entry name" value="Plant_metabolite_P450s"/>
</dbReference>
<comment type="caution">
    <text evidence="11">The sequence shown here is derived from an EMBL/GenBank/DDBJ whole genome shotgun (WGS) entry which is preliminary data.</text>
</comment>
<dbReference type="PANTHER" id="PTHR24298">
    <property type="entry name" value="FLAVONOID 3'-MONOOXYGENASE-RELATED"/>
    <property type="match status" value="1"/>
</dbReference>
<keyword evidence="8 9" id="KW-0408">Iron</keyword>
<keyword evidence="5 8" id="KW-0479">Metal-binding</keyword>
<evidence type="ECO:0000256" key="2">
    <source>
        <dbReference type="ARBA" id="ARBA00004167"/>
    </source>
</evidence>
<dbReference type="Proteomes" id="UP000236630">
    <property type="component" value="Unassembled WGS sequence"/>
</dbReference>
<proteinExistence type="inferred from homology"/>